<evidence type="ECO:0000259" key="1">
    <source>
        <dbReference type="Pfam" id="PF02627"/>
    </source>
</evidence>
<dbReference type="Pfam" id="PF02627">
    <property type="entry name" value="CMD"/>
    <property type="match status" value="1"/>
</dbReference>
<reference evidence="2" key="1">
    <citation type="submission" date="2022-08" db="EMBL/GenBank/DDBJ databases">
        <title>Complete Genome Sequences of 2 Bosea sp. soil isolates.</title>
        <authorList>
            <person name="Alvarez Arevalo M."/>
            <person name="Sterndorff E.B."/>
            <person name="Faurdal D."/>
            <person name="Joergensen T.S."/>
            <person name="Weber T."/>
        </authorList>
    </citation>
    <scope>NUCLEOTIDE SEQUENCE</scope>
    <source>
        <strain evidence="2">NBC_00436</strain>
        <plasmid evidence="2">pNBC436</plasmid>
    </source>
</reference>
<accession>A0A9E7ZZC7</accession>
<dbReference type="AlphaFoldDB" id="A0A9E7ZZC7"/>
<gene>
    <name evidence="2" type="ORF">NWE54_26455</name>
</gene>
<dbReference type="Gene3D" id="1.20.1290.10">
    <property type="entry name" value="AhpD-like"/>
    <property type="match status" value="1"/>
</dbReference>
<keyword evidence="2" id="KW-0614">Plasmid</keyword>
<geneLocation type="plasmid" evidence="2">
    <name>pNBC436</name>
</geneLocation>
<protein>
    <submittedName>
        <fullName evidence="2">Carboxymuconolactone decarboxylase family protein</fullName>
    </submittedName>
</protein>
<dbReference type="InterPro" id="IPR003779">
    <property type="entry name" value="CMD-like"/>
</dbReference>
<proteinExistence type="predicted"/>
<evidence type="ECO:0000313" key="2">
    <source>
        <dbReference type="EMBL" id="UZF90096.1"/>
    </source>
</evidence>
<dbReference type="SUPFAM" id="SSF69118">
    <property type="entry name" value="AhpD-like"/>
    <property type="match status" value="1"/>
</dbReference>
<organism evidence="2">
    <name type="scientific">Bosea sp. NBC_00436</name>
    <dbReference type="NCBI Taxonomy" id="2969620"/>
    <lineage>
        <taxon>Bacteria</taxon>
        <taxon>Pseudomonadati</taxon>
        <taxon>Pseudomonadota</taxon>
        <taxon>Alphaproteobacteria</taxon>
        <taxon>Hyphomicrobiales</taxon>
        <taxon>Boseaceae</taxon>
        <taxon>Bosea</taxon>
    </lineage>
</organism>
<dbReference type="GO" id="GO:0051920">
    <property type="term" value="F:peroxiredoxin activity"/>
    <property type="evidence" value="ECO:0007669"/>
    <property type="project" value="InterPro"/>
</dbReference>
<sequence length="140" mass="14703">MTDITKEAVEKGIASFMATTGHVPPPYGVMIEHAPQAFAGYGLIRDYVMRSPEDGGALDLKTKELIFALLDTLAGQKEGAIAHAKLAVRNGLTLAELTEGLIQVVIVGGILTWNTIGAEVVTACAAERLSRNPAVSDDVG</sequence>
<name>A0A9E7ZZC7_9HYPH</name>
<dbReference type="InterPro" id="IPR029032">
    <property type="entry name" value="AhpD-like"/>
</dbReference>
<feature type="domain" description="Carboxymuconolactone decarboxylase-like" evidence="1">
    <location>
        <begin position="35"/>
        <end position="110"/>
    </location>
</feature>
<dbReference type="EMBL" id="CP102775">
    <property type="protein sequence ID" value="UZF90096.1"/>
    <property type="molecule type" value="Genomic_DNA"/>
</dbReference>